<reference evidence="3 4" key="1">
    <citation type="journal article" date="2022" name="Nat. Ecol. Evol.">
        <title>A masculinizing supergene underlies an exaggerated male reproductive morph in a spider.</title>
        <authorList>
            <person name="Hendrickx F."/>
            <person name="De Corte Z."/>
            <person name="Sonet G."/>
            <person name="Van Belleghem S.M."/>
            <person name="Kostlbacher S."/>
            <person name="Vangestel C."/>
        </authorList>
    </citation>
    <scope>NUCLEOTIDE SEQUENCE [LARGE SCALE GENOMIC DNA]</scope>
    <source>
        <strain evidence="3">W744_W776</strain>
    </source>
</reference>
<protein>
    <recommendedName>
        <fullName evidence="2">VWFC domain-containing protein</fullName>
    </recommendedName>
</protein>
<dbReference type="InterPro" id="IPR001007">
    <property type="entry name" value="VWF_dom"/>
</dbReference>
<organism evidence="3 4">
    <name type="scientific">Oedothorax gibbosus</name>
    <dbReference type="NCBI Taxonomy" id="931172"/>
    <lineage>
        <taxon>Eukaryota</taxon>
        <taxon>Metazoa</taxon>
        <taxon>Ecdysozoa</taxon>
        <taxon>Arthropoda</taxon>
        <taxon>Chelicerata</taxon>
        <taxon>Arachnida</taxon>
        <taxon>Araneae</taxon>
        <taxon>Araneomorphae</taxon>
        <taxon>Entelegynae</taxon>
        <taxon>Araneoidea</taxon>
        <taxon>Linyphiidae</taxon>
        <taxon>Erigoninae</taxon>
        <taxon>Oedothorax</taxon>
    </lineage>
</organism>
<evidence type="ECO:0000313" key="3">
    <source>
        <dbReference type="EMBL" id="KAG8191145.1"/>
    </source>
</evidence>
<dbReference type="AlphaFoldDB" id="A0AAV6V374"/>
<dbReference type="Proteomes" id="UP000827092">
    <property type="component" value="Unassembled WGS sequence"/>
</dbReference>
<evidence type="ECO:0000313" key="4">
    <source>
        <dbReference type="Proteomes" id="UP000827092"/>
    </source>
</evidence>
<feature type="signal peptide" evidence="1">
    <location>
        <begin position="1"/>
        <end position="20"/>
    </location>
</feature>
<feature type="chain" id="PRO_5043619350" description="VWFC domain-containing protein" evidence="1">
    <location>
        <begin position="21"/>
        <end position="266"/>
    </location>
</feature>
<proteinExistence type="predicted"/>
<comment type="caution">
    <text evidence="3">The sequence shown here is derived from an EMBL/GenBank/DDBJ whole genome shotgun (WGS) entry which is preliminary data.</text>
</comment>
<keyword evidence="1" id="KW-0732">Signal</keyword>
<feature type="domain" description="VWFC" evidence="2">
    <location>
        <begin position="60"/>
        <end position="127"/>
    </location>
</feature>
<sequence>MKGFGLTLVAVLIQLSWIAAKECDLRFFEHYEHKGCKPVLGEDGCPTRFQCEPLSNELRLKCLHNSKLYNLGELIDQKCEHCTCRGDQLRGAEIECADTDCPDWEPKDKSCYMGYKLGACCPTEMCPSGDGDQQKTCNYNGKSYKIGQIIRTENPCESCVCSEDWTGSQGKGCSKVNCLTGLYASEIRRGCLPVYRKNTCCAIDIHCGSVQGSSPVTNPSKNTDELCHYQEKFYEKGSKVYPTKDSGVECTCSVPPDFTCLRTQYN</sequence>
<evidence type="ECO:0000256" key="1">
    <source>
        <dbReference type="SAM" id="SignalP"/>
    </source>
</evidence>
<gene>
    <name evidence="3" type="ORF">JTE90_016658</name>
</gene>
<dbReference type="PROSITE" id="PS50184">
    <property type="entry name" value="VWFC_2"/>
    <property type="match status" value="1"/>
</dbReference>
<accession>A0AAV6V374</accession>
<name>A0AAV6V374_9ARAC</name>
<evidence type="ECO:0000259" key="2">
    <source>
        <dbReference type="PROSITE" id="PS50184"/>
    </source>
</evidence>
<keyword evidence="4" id="KW-1185">Reference proteome</keyword>
<dbReference type="EMBL" id="JAFNEN010000165">
    <property type="protein sequence ID" value="KAG8191145.1"/>
    <property type="molecule type" value="Genomic_DNA"/>
</dbReference>